<evidence type="ECO:0000259" key="4">
    <source>
        <dbReference type="Pfam" id="PF05170"/>
    </source>
</evidence>
<organism evidence="5 6">
    <name type="scientific">Roseivirga pacifica</name>
    <dbReference type="NCBI Taxonomy" id="1267423"/>
    <lineage>
        <taxon>Bacteria</taxon>
        <taxon>Pseudomonadati</taxon>
        <taxon>Bacteroidota</taxon>
        <taxon>Cytophagia</taxon>
        <taxon>Cytophagales</taxon>
        <taxon>Roseivirgaceae</taxon>
        <taxon>Roseivirga</taxon>
    </lineage>
</organism>
<dbReference type="Pfam" id="PF05170">
    <property type="entry name" value="AsmA"/>
    <property type="match status" value="1"/>
</dbReference>
<keyword evidence="6" id="KW-1185">Reference proteome</keyword>
<dbReference type="AlphaFoldDB" id="A0A1I0MID4"/>
<name>A0A1I0MID4_9BACT</name>
<dbReference type="GeneID" id="99985185"/>
<proteinExistence type="predicted"/>
<accession>A0A1I0MID4</accession>
<dbReference type="OrthoDB" id="596403at2"/>
<dbReference type="STRING" id="1267423.SAMN05216290_0423"/>
<feature type="transmembrane region" description="Helical" evidence="3">
    <location>
        <begin position="7"/>
        <end position="26"/>
    </location>
</feature>
<keyword evidence="3" id="KW-1133">Transmembrane helix</keyword>
<keyword evidence="3" id="KW-0812">Transmembrane</keyword>
<dbReference type="GO" id="GO:0090313">
    <property type="term" value="P:regulation of protein targeting to membrane"/>
    <property type="evidence" value="ECO:0007669"/>
    <property type="project" value="TreeGrafter"/>
</dbReference>
<dbReference type="RefSeq" id="WP_090256739.1">
    <property type="nucleotide sequence ID" value="NZ_FOIR01000001.1"/>
</dbReference>
<keyword evidence="3" id="KW-0472">Membrane</keyword>
<dbReference type="Proteomes" id="UP000199437">
    <property type="component" value="Unassembled WGS sequence"/>
</dbReference>
<protein>
    <submittedName>
        <fullName evidence="5">Uncharacterized protein involved in outer membrane biogenesis</fullName>
    </submittedName>
</protein>
<keyword evidence="1" id="KW-0175">Coiled coil</keyword>
<dbReference type="GO" id="GO:0005886">
    <property type="term" value="C:plasma membrane"/>
    <property type="evidence" value="ECO:0007669"/>
    <property type="project" value="TreeGrafter"/>
</dbReference>
<evidence type="ECO:0000313" key="6">
    <source>
        <dbReference type="Proteomes" id="UP000199437"/>
    </source>
</evidence>
<evidence type="ECO:0000256" key="3">
    <source>
        <dbReference type="SAM" id="Phobius"/>
    </source>
</evidence>
<dbReference type="PANTHER" id="PTHR30441:SF8">
    <property type="entry name" value="DUF748 DOMAIN-CONTAINING PROTEIN"/>
    <property type="match status" value="1"/>
</dbReference>
<reference evidence="6" key="1">
    <citation type="submission" date="2016-10" db="EMBL/GenBank/DDBJ databases">
        <authorList>
            <person name="Varghese N."/>
            <person name="Submissions S."/>
        </authorList>
    </citation>
    <scope>NUCLEOTIDE SEQUENCE [LARGE SCALE GENOMIC DNA]</scope>
    <source>
        <strain evidence="6">CGMCC 1.12402</strain>
    </source>
</reference>
<dbReference type="InterPro" id="IPR052894">
    <property type="entry name" value="AsmA-related"/>
</dbReference>
<sequence>MKKAFKIFLGIILFLIVSIVLIPILFKNKIKEIVIQEFAKQTTSTLYFDGFKVSLFGNFPDLTVSLGDFGIVGTGVFEGDTLVSAKSFAAGVGLREYLFDDQIVVKNIDLNSPNITILTLEDGLANYDIMRPSEEVPEAIEEPAEGGSVNFGIQSINITNGNFIYYDQSIGVLTELAQLDLSGTGNFEDDIFDLVTKGRIGDIEVAYDGTYYLSRKSLDLEAIISMDLPNSKYTFKENSFKLNSLPLEIDGYLQLLDDRMDMDFKFGSPGVTIKSLISLIPGVYASSLEGLQANGNVTFDGAISGAYSDTEMPSFNLGLAVANGNIQHPQLPKPIQNAAMNLQVQSEKGTMDKTYIDLSKLHLEVGNNPFDATLALKNLDNPEWDFKTNGQINLEEFVGLLEQEGLVLKGQIVADLSSKGKMSDLEAERYQALPTQGTLSLKGFEYASPDLPHAVTIASTQASFNNNEVVLSEYKGSLGSTNLDVTGKLQNMLGFAFNNEVLTGQLTAHADQLIVSEWMTEEEGAEEAEAESEEAPADEPTEVVRIPENINFKLRSTIDKVVYNKLNLNSLQGNIDVAEGKISLVNSGLKTLGGDLVLNGSYDTKPEQPEFDMNISAKQMSIAQSFESVDMVQKLAPIAEQVSGMFGMGFSISGGLTADMMPDYTTLNGSGLIELAKAGFDNPELFSKLSTVTKLQKLDNPVLDKLKMQAEISAGRLFIKPFDIKLGDYMTTIAGSTGIDGSVDYEFRVIVPAGEVGAQVNSLISSFTGSDVLSGKNVVMNLGMTGQFNDPQFKLKGVETEDGKSVGGAVKASLEAKVEEKKQELEKELEKKKQEAKDSLNNVIEAKKDSLQNQLDSLVNKKADTLSTVIAEKLGIKKDSAKVLEEAKDKAKNALENLLKKKKKKNDNN</sequence>
<evidence type="ECO:0000256" key="1">
    <source>
        <dbReference type="SAM" id="Coils"/>
    </source>
</evidence>
<feature type="coiled-coil region" evidence="1">
    <location>
        <begin position="811"/>
        <end position="908"/>
    </location>
</feature>
<dbReference type="PANTHER" id="PTHR30441">
    <property type="entry name" value="DUF748 DOMAIN-CONTAINING PROTEIN"/>
    <property type="match status" value="1"/>
</dbReference>
<feature type="region of interest" description="Disordered" evidence="2">
    <location>
        <begin position="521"/>
        <end position="540"/>
    </location>
</feature>
<feature type="domain" description="AsmA" evidence="4">
    <location>
        <begin position="1"/>
        <end position="182"/>
    </location>
</feature>
<gene>
    <name evidence="5" type="ORF">SAMN05216290_0423</name>
</gene>
<evidence type="ECO:0000313" key="5">
    <source>
        <dbReference type="EMBL" id="SEV88032.1"/>
    </source>
</evidence>
<dbReference type="EMBL" id="FOIR01000001">
    <property type="protein sequence ID" value="SEV88032.1"/>
    <property type="molecule type" value="Genomic_DNA"/>
</dbReference>
<evidence type="ECO:0000256" key="2">
    <source>
        <dbReference type="SAM" id="MobiDB-lite"/>
    </source>
</evidence>
<dbReference type="InterPro" id="IPR007844">
    <property type="entry name" value="AsmA"/>
</dbReference>